<dbReference type="GO" id="GO:0016887">
    <property type="term" value="F:ATP hydrolysis activity"/>
    <property type="evidence" value="ECO:0007669"/>
    <property type="project" value="InterPro"/>
</dbReference>
<gene>
    <name evidence="8" type="ORF">FHX68_2286</name>
</gene>
<reference evidence="8 9" key="1">
    <citation type="submission" date="2019-06" db="EMBL/GenBank/DDBJ databases">
        <title>Sequencing the genomes of 1000 actinobacteria strains.</title>
        <authorList>
            <person name="Klenk H.-P."/>
        </authorList>
    </citation>
    <scope>NUCLEOTIDE SEQUENCE [LARGE SCALE GENOMIC DNA]</scope>
    <source>
        <strain evidence="8 9">DSM 20427</strain>
    </source>
</reference>
<dbReference type="SMART" id="SM00382">
    <property type="entry name" value="AAA"/>
    <property type="match status" value="1"/>
</dbReference>
<keyword evidence="2" id="KW-0813">Transport</keyword>
<evidence type="ECO:0000256" key="2">
    <source>
        <dbReference type="ARBA" id="ARBA00022448"/>
    </source>
</evidence>
<comment type="caution">
    <text evidence="8">The sequence shown here is derived from an EMBL/GenBank/DDBJ whole genome shotgun (WGS) entry which is preliminary data.</text>
</comment>
<feature type="domain" description="ABC transporter" evidence="7">
    <location>
        <begin position="6"/>
        <end position="230"/>
    </location>
</feature>
<dbReference type="Pfam" id="PF00005">
    <property type="entry name" value="ABC_tran"/>
    <property type="match status" value="1"/>
</dbReference>
<dbReference type="Gene3D" id="3.40.50.300">
    <property type="entry name" value="P-loop containing nucleotide triphosphate hydrolases"/>
    <property type="match status" value="1"/>
</dbReference>
<proteinExistence type="predicted"/>
<dbReference type="Proteomes" id="UP000319804">
    <property type="component" value="Unassembled WGS sequence"/>
</dbReference>
<feature type="region of interest" description="Disordered" evidence="6">
    <location>
        <begin position="54"/>
        <end position="75"/>
    </location>
</feature>
<evidence type="ECO:0000256" key="4">
    <source>
        <dbReference type="ARBA" id="ARBA00022840"/>
    </source>
</evidence>
<dbReference type="GO" id="GO:0046677">
    <property type="term" value="P:response to antibiotic"/>
    <property type="evidence" value="ECO:0007669"/>
    <property type="project" value="UniProtKB-KW"/>
</dbReference>
<keyword evidence="3" id="KW-0547">Nucleotide-binding</keyword>
<evidence type="ECO:0000256" key="6">
    <source>
        <dbReference type="SAM" id="MobiDB-lite"/>
    </source>
</evidence>
<keyword evidence="4 8" id="KW-0067">ATP-binding</keyword>
<evidence type="ECO:0000259" key="7">
    <source>
        <dbReference type="PROSITE" id="PS50893"/>
    </source>
</evidence>
<dbReference type="InterPro" id="IPR003593">
    <property type="entry name" value="AAA+_ATPase"/>
</dbReference>
<protein>
    <submittedName>
        <fullName evidence="8">ABC-2 type transport system ATP-binding protein</fullName>
    </submittedName>
</protein>
<evidence type="ECO:0000256" key="3">
    <source>
        <dbReference type="ARBA" id="ARBA00022741"/>
    </source>
</evidence>
<name>A0A4Y3USZ3_9MICO</name>
<comment type="subcellular location">
    <subcellularLocation>
        <location evidence="1">Cell membrane</location>
        <topology evidence="1">Peripheral membrane protein</topology>
    </subcellularLocation>
</comment>
<dbReference type="SUPFAM" id="SSF52540">
    <property type="entry name" value="P-loop containing nucleoside triphosphate hydrolases"/>
    <property type="match status" value="1"/>
</dbReference>
<dbReference type="PROSITE" id="PS50893">
    <property type="entry name" value="ABC_TRANSPORTER_2"/>
    <property type="match status" value="1"/>
</dbReference>
<dbReference type="InterPro" id="IPR003439">
    <property type="entry name" value="ABC_transporter-like_ATP-bd"/>
</dbReference>
<organism evidence="8 9">
    <name type="scientific">Microbacterium lacticum</name>
    <dbReference type="NCBI Taxonomy" id="33885"/>
    <lineage>
        <taxon>Bacteria</taxon>
        <taxon>Bacillati</taxon>
        <taxon>Actinomycetota</taxon>
        <taxon>Actinomycetes</taxon>
        <taxon>Micrococcales</taxon>
        <taxon>Microbacteriaceae</taxon>
        <taxon>Microbacterium</taxon>
    </lineage>
</organism>
<dbReference type="InterPro" id="IPR017871">
    <property type="entry name" value="ABC_transporter-like_CS"/>
</dbReference>
<dbReference type="InterPro" id="IPR050763">
    <property type="entry name" value="ABC_transporter_ATP-binding"/>
</dbReference>
<dbReference type="PROSITE" id="PS00211">
    <property type="entry name" value="ABC_TRANSPORTER_1"/>
    <property type="match status" value="1"/>
</dbReference>
<dbReference type="RefSeq" id="WP_141381152.1">
    <property type="nucleotide sequence ID" value="NZ_BJNA01000051.1"/>
</dbReference>
<accession>A0A4Y3USZ3</accession>
<dbReference type="CDD" id="cd03230">
    <property type="entry name" value="ABC_DR_subfamily_A"/>
    <property type="match status" value="1"/>
</dbReference>
<dbReference type="PANTHER" id="PTHR42711">
    <property type="entry name" value="ABC TRANSPORTER ATP-BINDING PROTEIN"/>
    <property type="match status" value="1"/>
</dbReference>
<dbReference type="OrthoDB" id="9804819at2"/>
<dbReference type="AlphaFoldDB" id="A0A4Y3USZ3"/>
<evidence type="ECO:0000256" key="5">
    <source>
        <dbReference type="ARBA" id="ARBA00023251"/>
    </source>
</evidence>
<dbReference type="GO" id="GO:0005524">
    <property type="term" value="F:ATP binding"/>
    <property type="evidence" value="ECO:0007669"/>
    <property type="project" value="UniProtKB-KW"/>
</dbReference>
<keyword evidence="5" id="KW-0046">Antibiotic resistance</keyword>
<dbReference type="GO" id="GO:0005886">
    <property type="term" value="C:plasma membrane"/>
    <property type="evidence" value="ECO:0007669"/>
    <property type="project" value="UniProtKB-SubCell"/>
</dbReference>
<dbReference type="EMBL" id="VFPS01000003">
    <property type="protein sequence ID" value="TQM98246.1"/>
    <property type="molecule type" value="Genomic_DNA"/>
</dbReference>
<evidence type="ECO:0000313" key="8">
    <source>
        <dbReference type="EMBL" id="TQM98246.1"/>
    </source>
</evidence>
<dbReference type="PANTHER" id="PTHR42711:SF17">
    <property type="entry name" value="ABC TRANSPORTER ATP-BINDING PROTEIN"/>
    <property type="match status" value="1"/>
</dbReference>
<keyword evidence="9" id="KW-1185">Reference proteome</keyword>
<evidence type="ECO:0000256" key="1">
    <source>
        <dbReference type="ARBA" id="ARBA00004202"/>
    </source>
</evidence>
<evidence type="ECO:0000313" key="9">
    <source>
        <dbReference type="Proteomes" id="UP000319804"/>
    </source>
</evidence>
<dbReference type="InterPro" id="IPR027417">
    <property type="entry name" value="P-loop_NTPase"/>
</dbReference>
<sequence>MPTPIIEVQSLTSRYGAFTAVDDLSFHVNPGELYALLGTNGAGKTTTLETIEGHRSPSNGKVSVFGGSPDDRTSTRPRVGMMLQESGFAGDLTAEETVNLIGRLSGRTDDTARLLERVDLTRKSTVRVAQLSGGEKRRLDFATAIYGTPELVFLDEPTNALDPAARDALWRVVDELRGQGSTILLTTHYLEEAEAHADRIGLMHRGRLAHEGSLAELVAAFPARITFETDLLSPDMPVAPASVTGDRVVIETHELQRDLYQVLGWADANAIHLRSLSATTSSLADVFRTLTDDPEVTP</sequence>